<evidence type="ECO:0000313" key="4">
    <source>
        <dbReference type="Proteomes" id="UP000523821"/>
    </source>
</evidence>
<accession>A0A7W9FPZ7</accession>
<dbReference type="InterPro" id="IPR013087">
    <property type="entry name" value="Znf_C2H2_type"/>
</dbReference>
<dbReference type="RefSeq" id="WP_183858102.1">
    <property type="nucleotide sequence ID" value="NZ_JACHOO010000009.1"/>
</dbReference>
<sequence length="382" mass="42176">MPTVGWIREDALEAFYEGTERTPEPGPPAKPTFRCPFCISVFSVQRELYDHVYKTHRVERPVMFLGGTEPTGRAVVRVPVGRSAIVVANATAVRIGIDGGDPQRCLPDAVPKKLADTKQGEMKLVLLNESQVNAEPVSTHYTISFRIADTHELRRVEDAFAEILVSSSITRDTISRFLADQRTQGPGKEYAAGLGYYCLGVLIKERPTSENLTTPLARYRELYGSALQVLADFDRPLARLIAGIVRFAMNDFSDAGSSTGYWELDLARLLLSDPGRARMPSSDVTAKRRPICPIDHGTARILDLAARLSTQSRWSPILDDECREIASSDVLDATDHQKALAIWAAAAWRTGSTGSAIEPLTQIAAVYPFNRWAEPYLENVAK</sequence>
<evidence type="ECO:0000259" key="2">
    <source>
        <dbReference type="PROSITE" id="PS50157"/>
    </source>
</evidence>
<organism evidence="3 4">
    <name type="scientific">Prosthecomicrobium pneumaticum</name>
    <dbReference type="NCBI Taxonomy" id="81895"/>
    <lineage>
        <taxon>Bacteria</taxon>
        <taxon>Pseudomonadati</taxon>
        <taxon>Pseudomonadota</taxon>
        <taxon>Alphaproteobacteria</taxon>
        <taxon>Hyphomicrobiales</taxon>
        <taxon>Kaistiaceae</taxon>
        <taxon>Prosthecomicrobium</taxon>
    </lineage>
</organism>
<comment type="caution">
    <text evidence="3">The sequence shown here is derived from an EMBL/GenBank/DDBJ whole genome shotgun (WGS) entry which is preliminary data.</text>
</comment>
<dbReference type="GO" id="GO:0008270">
    <property type="term" value="F:zinc ion binding"/>
    <property type="evidence" value="ECO:0007669"/>
    <property type="project" value="UniProtKB-KW"/>
</dbReference>
<keyword evidence="4" id="KW-1185">Reference proteome</keyword>
<keyword evidence="1" id="KW-0862">Zinc</keyword>
<dbReference type="PROSITE" id="PS00028">
    <property type="entry name" value="ZINC_FINGER_C2H2_1"/>
    <property type="match status" value="1"/>
</dbReference>
<evidence type="ECO:0000256" key="1">
    <source>
        <dbReference type="PROSITE-ProRule" id="PRU00042"/>
    </source>
</evidence>
<protein>
    <recommendedName>
        <fullName evidence="2">C2H2-type domain-containing protein</fullName>
    </recommendedName>
</protein>
<reference evidence="3 4" key="1">
    <citation type="submission" date="2020-08" db="EMBL/GenBank/DDBJ databases">
        <title>Genomic Encyclopedia of Type Strains, Phase IV (KMG-IV): sequencing the most valuable type-strain genomes for metagenomic binning, comparative biology and taxonomic classification.</title>
        <authorList>
            <person name="Goeker M."/>
        </authorList>
    </citation>
    <scope>NUCLEOTIDE SEQUENCE [LARGE SCALE GENOMIC DNA]</scope>
    <source>
        <strain evidence="3 4">DSM 16268</strain>
    </source>
</reference>
<name>A0A7W9FPZ7_9HYPH</name>
<gene>
    <name evidence="3" type="ORF">GGQ63_003755</name>
</gene>
<evidence type="ECO:0000313" key="3">
    <source>
        <dbReference type="EMBL" id="MBB5754667.1"/>
    </source>
</evidence>
<dbReference type="Proteomes" id="UP000523821">
    <property type="component" value="Unassembled WGS sequence"/>
</dbReference>
<proteinExistence type="predicted"/>
<keyword evidence="1" id="KW-0479">Metal-binding</keyword>
<dbReference type="PROSITE" id="PS50157">
    <property type="entry name" value="ZINC_FINGER_C2H2_2"/>
    <property type="match status" value="1"/>
</dbReference>
<keyword evidence="1" id="KW-0863">Zinc-finger</keyword>
<feature type="domain" description="C2H2-type" evidence="2">
    <location>
        <begin position="33"/>
        <end position="61"/>
    </location>
</feature>
<dbReference type="EMBL" id="JACHOO010000009">
    <property type="protein sequence ID" value="MBB5754667.1"/>
    <property type="molecule type" value="Genomic_DNA"/>
</dbReference>
<dbReference type="AlphaFoldDB" id="A0A7W9FPZ7"/>